<feature type="compositionally biased region" description="Low complexity" evidence="1">
    <location>
        <begin position="95"/>
        <end position="112"/>
    </location>
</feature>
<keyword evidence="3" id="KW-1185">Reference proteome</keyword>
<protein>
    <submittedName>
        <fullName evidence="2">Uncharacterized protein</fullName>
    </submittedName>
</protein>
<evidence type="ECO:0000313" key="3">
    <source>
        <dbReference type="Proteomes" id="UP000235371"/>
    </source>
</evidence>
<evidence type="ECO:0000256" key="1">
    <source>
        <dbReference type="SAM" id="MobiDB-lite"/>
    </source>
</evidence>
<accession>A0A2J6TVL8</accession>
<name>A0A2J6TVL8_9HELO</name>
<dbReference type="GeneID" id="36586988"/>
<feature type="region of interest" description="Disordered" evidence="1">
    <location>
        <begin position="1"/>
        <end position="112"/>
    </location>
</feature>
<feature type="compositionally biased region" description="Polar residues" evidence="1">
    <location>
        <begin position="12"/>
        <end position="46"/>
    </location>
</feature>
<proteinExistence type="predicted"/>
<reference evidence="2 3" key="1">
    <citation type="submission" date="2016-04" db="EMBL/GenBank/DDBJ databases">
        <title>A degradative enzymes factory behind the ericoid mycorrhizal symbiosis.</title>
        <authorList>
            <consortium name="DOE Joint Genome Institute"/>
            <person name="Martino E."/>
            <person name="Morin E."/>
            <person name="Grelet G."/>
            <person name="Kuo A."/>
            <person name="Kohler A."/>
            <person name="Daghino S."/>
            <person name="Barry K."/>
            <person name="Choi C."/>
            <person name="Cichocki N."/>
            <person name="Clum A."/>
            <person name="Copeland A."/>
            <person name="Hainaut M."/>
            <person name="Haridas S."/>
            <person name="Labutti K."/>
            <person name="Lindquist E."/>
            <person name="Lipzen A."/>
            <person name="Khouja H.-R."/>
            <person name="Murat C."/>
            <person name="Ohm R."/>
            <person name="Olson A."/>
            <person name="Spatafora J."/>
            <person name="Veneault-Fourrey C."/>
            <person name="Henrissat B."/>
            <person name="Grigoriev I."/>
            <person name="Martin F."/>
            <person name="Perotto S."/>
        </authorList>
    </citation>
    <scope>NUCLEOTIDE SEQUENCE [LARGE SCALE GENOMIC DNA]</scope>
    <source>
        <strain evidence="2 3">E</strain>
    </source>
</reference>
<dbReference type="EMBL" id="KZ613740">
    <property type="protein sequence ID" value="PMD67066.1"/>
    <property type="molecule type" value="Genomic_DNA"/>
</dbReference>
<dbReference type="AlphaFoldDB" id="A0A2J6TVL8"/>
<dbReference type="InParanoid" id="A0A2J6TVL8"/>
<feature type="compositionally biased region" description="Low complexity" evidence="1">
    <location>
        <begin position="66"/>
        <end position="88"/>
    </location>
</feature>
<evidence type="ECO:0000313" key="2">
    <source>
        <dbReference type="EMBL" id="PMD67066.1"/>
    </source>
</evidence>
<sequence>MVEATVRGEGTAATSVGKPTSRANSTSSTGSTLSVQTTVEINSSIGLSMPKLQDRSFPNRRLESVTESTGTSMSDSSSWRTSFDSSQDQGSFCVSPATTFSSKSTASSSFGNNSVIRLPERVKFKRPGKENGKEIPFI</sequence>
<dbReference type="RefSeq" id="XP_024743970.1">
    <property type="nucleotide sequence ID" value="XM_024878911.1"/>
</dbReference>
<organism evidence="2 3">
    <name type="scientific">Hyaloscypha bicolor E</name>
    <dbReference type="NCBI Taxonomy" id="1095630"/>
    <lineage>
        <taxon>Eukaryota</taxon>
        <taxon>Fungi</taxon>
        <taxon>Dikarya</taxon>
        <taxon>Ascomycota</taxon>
        <taxon>Pezizomycotina</taxon>
        <taxon>Leotiomycetes</taxon>
        <taxon>Helotiales</taxon>
        <taxon>Hyaloscyphaceae</taxon>
        <taxon>Hyaloscypha</taxon>
        <taxon>Hyaloscypha bicolor</taxon>
    </lineage>
</organism>
<gene>
    <name evidence="2" type="ORF">K444DRAFT_606019</name>
</gene>
<dbReference type="Proteomes" id="UP000235371">
    <property type="component" value="Unassembled WGS sequence"/>
</dbReference>